<accession>M5FXY0</accession>
<evidence type="ECO:0000313" key="4">
    <source>
        <dbReference type="EMBL" id="EJU01379.1"/>
    </source>
</evidence>
<feature type="domain" description="NmrA-like" evidence="3">
    <location>
        <begin position="4"/>
        <end position="72"/>
    </location>
</feature>
<dbReference type="Proteomes" id="UP000030653">
    <property type="component" value="Unassembled WGS sequence"/>
</dbReference>
<dbReference type="OrthoDB" id="300709at2759"/>
<sequence length="271" mass="29907">MVGKIIVVTGSTGNQGRAVITVLLKRGVYRIRGLTRNVESPVAKELASQGVEMVSGHLLDKDSLIKSFAGAYASSLPSATELSNGKYTTHVRFDEKTEIDKYMKAIDQPGVVVHTGAFAENVLNFDYLKRDIVNPDQWHISIPITRPHSLWPLTYVGADLGPAVVSIIDKWDDPVIKSELSEKPLVLVVGTIDGVQMAETVKRVSGKQCDFVTIPKEMTPDSFILPYKFADDGFYAKLAERANPPILDKLGIKLHGFEDYVKDKIVTFMSK</sequence>
<evidence type="ECO:0000259" key="3">
    <source>
        <dbReference type="Pfam" id="PF05368"/>
    </source>
</evidence>
<dbReference type="Gene3D" id="3.40.50.720">
    <property type="entry name" value="NAD(P)-binding Rossmann-like Domain"/>
    <property type="match status" value="2"/>
</dbReference>
<dbReference type="PANTHER" id="PTHR42748">
    <property type="entry name" value="NITROGEN METABOLITE REPRESSION PROTEIN NMRA FAMILY MEMBER"/>
    <property type="match status" value="1"/>
</dbReference>
<gene>
    <name evidence="4" type="ORF">DACRYDRAFT_107931</name>
</gene>
<evidence type="ECO:0000313" key="5">
    <source>
        <dbReference type="Proteomes" id="UP000030653"/>
    </source>
</evidence>
<dbReference type="PANTHER" id="PTHR42748:SF28">
    <property type="entry name" value="NMRA-LIKE DOMAIN-CONTAINING PROTEIN"/>
    <property type="match status" value="1"/>
</dbReference>
<dbReference type="GeneID" id="63683622"/>
<dbReference type="SUPFAM" id="SSF51735">
    <property type="entry name" value="NAD(P)-binding Rossmann-fold domains"/>
    <property type="match status" value="1"/>
</dbReference>
<dbReference type="STRING" id="1858805.M5FXY0"/>
<organism evidence="4 5">
    <name type="scientific">Dacryopinax primogenitus (strain DJM 731)</name>
    <name type="common">Brown rot fungus</name>
    <dbReference type="NCBI Taxonomy" id="1858805"/>
    <lineage>
        <taxon>Eukaryota</taxon>
        <taxon>Fungi</taxon>
        <taxon>Dikarya</taxon>
        <taxon>Basidiomycota</taxon>
        <taxon>Agaricomycotina</taxon>
        <taxon>Dacrymycetes</taxon>
        <taxon>Dacrymycetales</taxon>
        <taxon>Dacrymycetaceae</taxon>
        <taxon>Dacryopinax</taxon>
    </lineage>
</organism>
<dbReference type="RefSeq" id="XP_040628276.1">
    <property type="nucleotide sequence ID" value="XM_040768560.1"/>
</dbReference>
<dbReference type="Gene3D" id="3.90.25.10">
    <property type="entry name" value="UDP-galactose 4-epimerase, domain 1"/>
    <property type="match status" value="1"/>
</dbReference>
<protein>
    <submittedName>
        <fullName evidence="4">NADP-binding protein</fullName>
    </submittedName>
</protein>
<dbReference type="HOGENOM" id="CLU_007383_8_2_1"/>
<evidence type="ECO:0000256" key="1">
    <source>
        <dbReference type="ARBA" id="ARBA00006328"/>
    </source>
</evidence>
<dbReference type="Pfam" id="PF05368">
    <property type="entry name" value="NmrA"/>
    <property type="match status" value="2"/>
</dbReference>
<name>M5FXY0_DACPD</name>
<reference evidence="4 5" key="1">
    <citation type="journal article" date="2012" name="Science">
        <title>The Paleozoic origin of enzymatic lignin decomposition reconstructed from 31 fungal genomes.</title>
        <authorList>
            <person name="Floudas D."/>
            <person name="Binder M."/>
            <person name="Riley R."/>
            <person name="Barry K."/>
            <person name="Blanchette R.A."/>
            <person name="Henrissat B."/>
            <person name="Martinez A.T."/>
            <person name="Otillar R."/>
            <person name="Spatafora J.W."/>
            <person name="Yadav J.S."/>
            <person name="Aerts A."/>
            <person name="Benoit I."/>
            <person name="Boyd A."/>
            <person name="Carlson A."/>
            <person name="Copeland A."/>
            <person name="Coutinho P.M."/>
            <person name="de Vries R.P."/>
            <person name="Ferreira P."/>
            <person name="Findley K."/>
            <person name="Foster B."/>
            <person name="Gaskell J."/>
            <person name="Glotzer D."/>
            <person name="Gorecki P."/>
            <person name="Heitman J."/>
            <person name="Hesse C."/>
            <person name="Hori C."/>
            <person name="Igarashi K."/>
            <person name="Jurgens J.A."/>
            <person name="Kallen N."/>
            <person name="Kersten P."/>
            <person name="Kohler A."/>
            <person name="Kuees U."/>
            <person name="Kumar T.K.A."/>
            <person name="Kuo A."/>
            <person name="LaButti K."/>
            <person name="Larrondo L.F."/>
            <person name="Lindquist E."/>
            <person name="Ling A."/>
            <person name="Lombard V."/>
            <person name="Lucas S."/>
            <person name="Lundell T."/>
            <person name="Martin R."/>
            <person name="McLaughlin D.J."/>
            <person name="Morgenstern I."/>
            <person name="Morin E."/>
            <person name="Murat C."/>
            <person name="Nagy L.G."/>
            <person name="Nolan M."/>
            <person name="Ohm R.A."/>
            <person name="Patyshakuliyeva A."/>
            <person name="Rokas A."/>
            <person name="Ruiz-Duenas F.J."/>
            <person name="Sabat G."/>
            <person name="Salamov A."/>
            <person name="Samejima M."/>
            <person name="Schmutz J."/>
            <person name="Slot J.C."/>
            <person name="St John F."/>
            <person name="Stenlid J."/>
            <person name="Sun H."/>
            <person name="Sun S."/>
            <person name="Syed K."/>
            <person name="Tsang A."/>
            <person name="Wiebenga A."/>
            <person name="Young D."/>
            <person name="Pisabarro A."/>
            <person name="Eastwood D.C."/>
            <person name="Martin F."/>
            <person name="Cullen D."/>
            <person name="Grigoriev I.V."/>
            <person name="Hibbett D.S."/>
        </authorList>
    </citation>
    <scope>NUCLEOTIDE SEQUENCE [LARGE SCALE GENOMIC DNA]</scope>
    <source>
        <strain evidence="4 5">DJM-731 SS1</strain>
    </source>
</reference>
<keyword evidence="5" id="KW-1185">Reference proteome</keyword>
<evidence type="ECO:0000256" key="2">
    <source>
        <dbReference type="ARBA" id="ARBA00022857"/>
    </source>
</evidence>
<comment type="similarity">
    <text evidence="1">Belongs to the NmrA-type oxidoreductase family.</text>
</comment>
<dbReference type="InterPro" id="IPR008030">
    <property type="entry name" value="NmrA-like"/>
</dbReference>
<dbReference type="InterPro" id="IPR036291">
    <property type="entry name" value="NAD(P)-bd_dom_sf"/>
</dbReference>
<dbReference type="EMBL" id="JH795864">
    <property type="protein sequence ID" value="EJU01379.1"/>
    <property type="molecule type" value="Genomic_DNA"/>
</dbReference>
<dbReference type="InterPro" id="IPR051164">
    <property type="entry name" value="NmrA-like_oxidored"/>
</dbReference>
<dbReference type="GO" id="GO:0005634">
    <property type="term" value="C:nucleus"/>
    <property type="evidence" value="ECO:0007669"/>
    <property type="project" value="TreeGrafter"/>
</dbReference>
<feature type="domain" description="NmrA-like" evidence="3">
    <location>
        <begin position="74"/>
        <end position="226"/>
    </location>
</feature>
<keyword evidence="2" id="KW-0521">NADP</keyword>
<proteinExistence type="inferred from homology"/>
<dbReference type="AlphaFoldDB" id="M5FXY0"/>